<dbReference type="PANTHER" id="PTHR12526:SF630">
    <property type="entry name" value="GLYCOSYLTRANSFERASE"/>
    <property type="match status" value="1"/>
</dbReference>
<dbReference type="InterPro" id="IPR029044">
    <property type="entry name" value="Nucleotide-diphossugar_trans"/>
</dbReference>
<dbReference type="PANTHER" id="PTHR12526">
    <property type="entry name" value="GLYCOSYLTRANSFERASE"/>
    <property type="match status" value="1"/>
</dbReference>
<dbReference type="InterPro" id="IPR001296">
    <property type="entry name" value="Glyco_trans_1"/>
</dbReference>
<dbReference type="AlphaFoldDB" id="A0A833FS70"/>
<dbReference type="RefSeq" id="WP_151677261.1">
    <property type="nucleotide sequence ID" value="NZ_WBWA01000002.1"/>
</dbReference>
<evidence type="ECO:0000313" key="2">
    <source>
        <dbReference type="EMBL" id="KAB2667110.1"/>
    </source>
</evidence>
<name>A0A833FS70_9HYPH</name>
<gene>
    <name evidence="2" type="ORF">F9K91_04090</name>
</gene>
<dbReference type="SUPFAM" id="SSF53756">
    <property type="entry name" value="UDP-Glycosyltransferase/glycogen phosphorylase"/>
    <property type="match status" value="1"/>
</dbReference>
<sequence>MNKRICAVHRFVEKKGLDLLIKAAADIEEDGITIDIFGYGPLEEEYRNTIREMAINNVNIFGPLNNRNEVGETIRKYDLFACPSIRISSGDMDGIPTSIVESMIAGVPVLTTSISGIPDLVEDGITGVICDPTPTSIAQGIKRFFSFSPERRQYIVKNAKTVAIQKHDAKKLTRLMTRVWESRKIDVIMIGWKNLREHQEVLNRLYKYTALPFSVTVCANSNEDEDIRIYDKYLSKYANFNLIIPGYNAYVGPGTNKAIDNGSGDICVYLCGREGFILKSGWDLNVVHYMDDNPSVGVAGTLCYSPSYLTGKDYENIPLFEKFRNKNYAHENPNRVFQHVQGGLFALRRKMYDQIGGFSQEVPHSYTDVEYSYYVESMGWKLGELPGVLSLFNKTRPGLKSRIDSDIFAIHPGSLDSVQEFECISQGKVCNCNICGWSGSSFKCDDEKAVCPRCLSSSSDRKIFCWLANSVYLSRRLPAIGLGLSGEIQRFWKQQFQGPLYDFEEFSRILAQRKMLENRSDTLKLGLLQVINERSLRLSIKEVYRLLEPGAELVVQNSSKMYNSLISEILVDTGLQLVSEFDKFPTSLQLDWRPLLIFQK</sequence>
<organism evidence="2 3">
    <name type="scientific">Brucella tritici</name>
    <dbReference type="NCBI Taxonomy" id="94626"/>
    <lineage>
        <taxon>Bacteria</taxon>
        <taxon>Pseudomonadati</taxon>
        <taxon>Pseudomonadota</taxon>
        <taxon>Alphaproteobacteria</taxon>
        <taxon>Hyphomicrobiales</taxon>
        <taxon>Brucellaceae</taxon>
        <taxon>Brucella/Ochrobactrum group</taxon>
        <taxon>Brucella</taxon>
    </lineage>
</organism>
<keyword evidence="3" id="KW-1185">Reference proteome</keyword>
<dbReference type="Gene3D" id="3.90.550.10">
    <property type="entry name" value="Spore Coat Polysaccharide Biosynthesis Protein SpsA, Chain A"/>
    <property type="match status" value="1"/>
</dbReference>
<dbReference type="CDD" id="cd03801">
    <property type="entry name" value="GT4_PimA-like"/>
    <property type="match status" value="1"/>
</dbReference>
<comment type="caution">
    <text evidence="2">The sequence shown here is derived from an EMBL/GenBank/DDBJ whole genome shotgun (WGS) entry which is preliminary data.</text>
</comment>
<accession>A0A833FS70</accession>
<reference evidence="2 3" key="1">
    <citation type="submission" date="2019-09" db="EMBL/GenBank/DDBJ databases">
        <title>Taxonomic organization of the family Brucellaceae based on a phylogenomic approach.</title>
        <authorList>
            <person name="Leclercq S."/>
            <person name="Cloeckaert A."/>
            <person name="Zygmunt M.S."/>
        </authorList>
    </citation>
    <scope>NUCLEOTIDE SEQUENCE [LARGE SCALE GENOMIC DNA]</scope>
    <source>
        <strain evidence="2 3">LMG 18957</strain>
    </source>
</reference>
<protein>
    <submittedName>
        <fullName evidence="2">Glycosyltransferase</fullName>
    </submittedName>
</protein>
<dbReference type="EMBL" id="WBWA01000002">
    <property type="protein sequence ID" value="KAB2667110.1"/>
    <property type="molecule type" value="Genomic_DNA"/>
</dbReference>
<feature type="domain" description="Glycosyl transferase family 1" evidence="1">
    <location>
        <begin position="3"/>
        <end position="160"/>
    </location>
</feature>
<dbReference type="Gene3D" id="3.40.50.2000">
    <property type="entry name" value="Glycogen Phosphorylase B"/>
    <property type="match status" value="1"/>
</dbReference>
<dbReference type="GO" id="GO:0016757">
    <property type="term" value="F:glycosyltransferase activity"/>
    <property type="evidence" value="ECO:0007669"/>
    <property type="project" value="InterPro"/>
</dbReference>
<dbReference type="SUPFAM" id="SSF53448">
    <property type="entry name" value="Nucleotide-diphospho-sugar transferases"/>
    <property type="match status" value="1"/>
</dbReference>
<evidence type="ECO:0000259" key="1">
    <source>
        <dbReference type="Pfam" id="PF00534"/>
    </source>
</evidence>
<keyword evidence="2" id="KW-0808">Transferase</keyword>
<dbReference type="Proteomes" id="UP000430843">
    <property type="component" value="Unassembled WGS sequence"/>
</dbReference>
<evidence type="ECO:0000313" key="3">
    <source>
        <dbReference type="Proteomes" id="UP000430843"/>
    </source>
</evidence>
<proteinExistence type="predicted"/>
<dbReference type="Pfam" id="PF00534">
    <property type="entry name" value="Glycos_transf_1"/>
    <property type="match status" value="1"/>
</dbReference>